<comment type="caution">
    <text evidence="2">The sequence shown here is derived from an EMBL/GenBank/DDBJ whole genome shotgun (WGS) entry which is preliminary data.</text>
</comment>
<gene>
    <name evidence="2" type="ORF">DTL42_24475</name>
</gene>
<evidence type="ECO:0000313" key="3">
    <source>
        <dbReference type="Proteomes" id="UP000253562"/>
    </source>
</evidence>
<dbReference type="InterPro" id="IPR027275">
    <property type="entry name" value="PRC-brl_dom"/>
</dbReference>
<dbReference type="PANTHER" id="PTHR36505">
    <property type="entry name" value="BLR1072 PROTEIN"/>
    <property type="match status" value="1"/>
</dbReference>
<reference evidence="2 3" key="1">
    <citation type="submission" date="2018-07" db="EMBL/GenBank/DDBJ databases">
        <title>Comparative genomes isolates from brazilian mangrove.</title>
        <authorList>
            <person name="De Araujo J.E."/>
            <person name="Taketani R.G."/>
            <person name="Silva M.C.P."/>
            <person name="Lourenco M.V."/>
            <person name="Oliveira V.M."/>
            <person name="Andreote F.D."/>
        </authorList>
    </citation>
    <scope>NUCLEOTIDE SEQUENCE [LARGE SCALE GENOMIC DNA]</scope>
    <source>
        <strain evidence="2 3">HEX PRIS-MGV</strain>
    </source>
</reference>
<protein>
    <submittedName>
        <fullName evidence="2">PRC-barrel domain containing protein</fullName>
    </submittedName>
</protein>
<proteinExistence type="predicted"/>
<dbReference type="EMBL" id="QPEX01000046">
    <property type="protein sequence ID" value="RCS40533.1"/>
    <property type="molecule type" value="Genomic_DNA"/>
</dbReference>
<evidence type="ECO:0000259" key="1">
    <source>
        <dbReference type="Pfam" id="PF05239"/>
    </source>
</evidence>
<evidence type="ECO:0000313" key="2">
    <source>
        <dbReference type="EMBL" id="RCS40533.1"/>
    </source>
</evidence>
<feature type="domain" description="PRC-barrel" evidence="1">
    <location>
        <begin position="276"/>
        <end position="346"/>
    </location>
</feature>
<dbReference type="Pfam" id="PF05239">
    <property type="entry name" value="PRC"/>
    <property type="match status" value="2"/>
</dbReference>
<sequence>MDSFCRNWNSTCVSSFTVDRLALQWRHCRALFHKQRSIQQPASQFGPVAEPRDANKNLPAEVQGEVPMLRKIPAVAAAALMAAGCVTSLAHADDVANPNQSNVQVDVGGPAAPGQADVEVNTADQATKAMFGRRASQIEGMAIHNEAGKDLGVVRDVVIDTDRGQVKYVAVSYGGFLGLGTKLFAVPFEAFQYHPATQGHDARLVLNLNEEILRKAPGFDADNWPDMASQTFTNDIDKHYRHREGGLNIQAGPVGIQIGGKRKAAADQPTNPLAVHRAANIIGMNVVNNENDKVGTINDLMIDMSNGHVRYAALSVGGLAGIGDSMYAVAWDQFRWKHNAQNDTNELVLNVDPKLLKDVKGFDQDNWPQHATARLGTTKVDANVERPGVDADINVPGVRVDVDTKDN</sequence>
<dbReference type="Proteomes" id="UP000253562">
    <property type="component" value="Unassembled WGS sequence"/>
</dbReference>
<accession>A0A368KIZ6</accession>
<organism evidence="2 3">
    <name type="scientific">Bremerella cremea</name>
    <dbReference type="NCBI Taxonomy" id="1031537"/>
    <lineage>
        <taxon>Bacteria</taxon>
        <taxon>Pseudomonadati</taxon>
        <taxon>Planctomycetota</taxon>
        <taxon>Planctomycetia</taxon>
        <taxon>Pirellulales</taxon>
        <taxon>Pirellulaceae</taxon>
        <taxon>Bremerella</taxon>
    </lineage>
</organism>
<name>A0A368KIZ6_9BACT</name>
<dbReference type="Gene3D" id="2.30.30.240">
    <property type="entry name" value="PRC-barrel domain"/>
    <property type="match status" value="2"/>
</dbReference>
<feature type="domain" description="PRC-barrel" evidence="1">
    <location>
        <begin position="134"/>
        <end position="189"/>
    </location>
</feature>
<dbReference type="AlphaFoldDB" id="A0A368KIZ6"/>
<dbReference type="SUPFAM" id="SSF50346">
    <property type="entry name" value="PRC-barrel domain"/>
    <property type="match status" value="2"/>
</dbReference>
<dbReference type="PANTHER" id="PTHR36505:SF1">
    <property type="entry name" value="BLR1072 PROTEIN"/>
    <property type="match status" value="1"/>
</dbReference>
<dbReference type="InterPro" id="IPR011033">
    <property type="entry name" value="PRC_barrel-like_sf"/>
</dbReference>